<name>K2GFE1_9BACT</name>
<feature type="transmembrane region" description="Helical" evidence="1">
    <location>
        <begin position="100"/>
        <end position="118"/>
    </location>
</feature>
<proteinExistence type="predicted"/>
<keyword evidence="1" id="KW-1133">Transmembrane helix</keyword>
<feature type="transmembrane region" description="Helical" evidence="1">
    <location>
        <begin position="340"/>
        <end position="357"/>
    </location>
</feature>
<feature type="transmembrane region" description="Helical" evidence="1">
    <location>
        <begin position="272"/>
        <end position="292"/>
    </location>
</feature>
<reference evidence="3" key="1">
    <citation type="journal article" date="2012" name="Science">
        <title>Fermentation, hydrogen, and sulfur metabolism in multiple uncultivated bacterial phyla.</title>
        <authorList>
            <person name="Wrighton K.C."/>
            <person name="Thomas B.C."/>
            <person name="Sharon I."/>
            <person name="Miller C.S."/>
            <person name="Castelle C.J."/>
            <person name="VerBerkmoes N.C."/>
            <person name="Wilkins M.J."/>
            <person name="Hettich R.L."/>
            <person name="Lipton M.S."/>
            <person name="Williams K.H."/>
            <person name="Long P.E."/>
            <person name="Banfield J.F."/>
        </authorList>
    </citation>
    <scope>NUCLEOTIDE SEQUENCE [LARGE SCALE GENOMIC DNA]</scope>
</reference>
<feature type="transmembrane region" description="Helical" evidence="1">
    <location>
        <begin position="238"/>
        <end position="260"/>
    </location>
</feature>
<evidence type="ECO:0000313" key="3">
    <source>
        <dbReference type="EMBL" id="EKE29024.1"/>
    </source>
</evidence>
<evidence type="ECO:0000256" key="1">
    <source>
        <dbReference type="SAM" id="Phobius"/>
    </source>
</evidence>
<gene>
    <name evidence="3" type="ORF">ACD_2C00247G0002</name>
</gene>
<feature type="transmembrane region" description="Helical" evidence="1">
    <location>
        <begin position="178"/>
        <end position="198"/>
    </location>
</feature>
<keyword evidence="1" id="KW-0812">Transmembrane</keyword>
<evidence type="ECO:0000259" key="2">
    <source>
        <dbReference type="Pfam" id="PF09925"/>
    </source>
</evidence>
<feature type="transmembrane region" description="Helical" evidence="1">
    <location>
        <begin position="363"/>
        <end position="379"/>
    </location>
</feature>
<feature type="transmembrane region" description="Helical" evidence="1">
    <location>
        <begin position="40"/>
        <end position="61"/>
    </location>
</feature>
<feature type="transmembrane region" description="Helical" evidence="1">
    <location>
        <begin position="130"/>
        <end position="148"/>
    </location>
</feature>
<dbReference type="InterPro" id="IPR018677">
    <property type="entry name" value="DUF2157"/>
</dbReference>
<feature type="transmembrane region" description="Helical" evidence="1">
    <location>
        <begin position="304"/>
        <end position="328"/>
    </location>
</feature>
<feature type="domain" description="DUF2157" evidence="2">
    <location>
        <begin position="9"/>
        <end position="152"/>
    </location>
</feature>
<sequence length="399" mass="47503">MKIDAYIKKWLESWIISKEQAVQMFDDSREIIESEKKNRVAGMFGSVWAVVLGIWLILFIGSNWQEIPVFIKIISTLWLCALSAFGAYRFEELWDRPRTAWTLAFLASIFWWATVILVAQQYSTWDNSKIHYIILMWMAGIIPAIYAFNSAATAWLFAVLTMSWVSSYVSFFRWDSEYFSLLAAGLILYWLWGLHYAFPKYQRIWRVYRIIWLYVSMFIFLVFSVFRNYEFHRATTEWLGRFGLPFAVAGAFILMSAYIARKNYYKSLLEHLPAIVWIILAAWALFIGSNTSIDYYNYNNSDSIFLPIFIAMNAYIVIISTLVLWIWYANRDSKLVNAGYFFWTIYLIVKYCEIWWWMMSASFFFIAWGIIFLTLWYFVERKRRAAITNFKIVWQSVDL</sequence>
<feature type="transmembrane region" description="Helical" evidence="1">
    <location>
        <begin position="155"/>
        <end position="172"/>
    </location>
</feature>
<keyword evidence="1" id="KW-0472">Membrane</keyword>
<protein>
    <recommendedName>
        <fullName evidence="2">DUF2157 domain-containing protein</fullName>
    </recommendedName>
</protein>
<dbReference type="AlphaFoldDB" id="K2GFE1"/>
<dbReference type="Pfam" id="PF09925">
    <property type="entry name" value="DUF2157"/>
    <property type="match status" value="1"/>
</dbReference>
<feature type="transmembrane region" description="Helical" evidence="1">
    <location>
        <begin position="210"/>
        <end position="226"/>
    </location>
</feature>
<accession>K2GFE1</accession>
<feature type="transmembrane region" description="Helical" evidence="1">
    <location>
        <begin position="67"/>
        <end position="88"/>
    </location>
</feature>
<dbReference type="EMBL" id="AMFJ01000247">
    <property type="protein sequence ID" value="EKE29024.1"/>
    <property type="molecule type" value="Genomic_DNA"/>
</dbReference>
<organism evidence="3">
    <name type="scientific">uncultured bacterium</name>
    <name type="common">gcode 4</name>
    <dbReference type="NCBI Taxonomy" id="1234023"/>
    <lineage>
        <taxon>Bacteria</taxon>
        <taxon>environmental samples</taxon>
    </lineage>
</organism>
<comment type="caution">
    <text evidence="3">The sequence shown here is derived from an EMBL/GenBank/DDBJ whole genome shotgun (WGS) entry which is preliminary data.</text>
</comment>